<dbReference type="EMBL" id="JAEPRB010000763">
    <property type="protein sequence ID" value="KAG2212417.1"/>
    <property type="molecule type" value="Genomic_DNA"/>
</dbReference>
<evidence type="ECO:0000256" key="3">
    <source>
        <dbReference type="ARBA" id="ARBA00022801"/>
    </source>
</evidence>
<accession>A0A8H7RJZ5</accession>
<keyword evidence="7" id="KW-1185">Reference proteome</keyword>
<dbReference type="Pfam" id="PF01839">
    <property type="entry name" value="FG-GAP"/>
    <property type="match status" value="2"/>
</dbReference>
<name>A0A8H7RJZ5_9FUNG</name>
<evidence type="ECO:0000313" key="6">
    <source>
        <dbReference type="EMBL" id="KAG2212417.1"/>
    </source>
</evidence>
<evidence type="ECO:0000313" key="7">
    <source>
        <dbReference type="Proteomes" id="UP000646827"/>
    </source>
</evidence>
<dbReference type="OrthoDB" id="5317514at2759"/>
<feature type="repeat" description="FG-GAP" evidence="5">
    <location>
        <begin position="409"/>
        <end position="469"/>
    </location>
</feature>
<evidence type="ECO:0000256" key="4">
    <source>
        <dbReference type="ARBA" id="ARBA00023180"/>
    </source>
</evidence>
<comment type="caution">
    <text evidence="6">The sequence shown here is derived from an EMBL/GenBank/DDBJ whole genome shotgun (WGS) entry which is preliminary data.</text>
</comment>
<evidence type="ECO:0000256" key="2">
    <source>
        <dbReference type="ARBA" id="ARBA00022737"/>
    </source>
</evidence>
<keyword evidence="3" id="KW-0378">Hydrolase</keyword>
<gene>
    <name evidence="6" type="ORF">INT45_001557</name>
</gene>
<protein>
    <submittedName>
        <fullName evidence="6">Uncharacterized protein</fullName>
    </submittedName>
</protein>
<dbReference type="PANTHER" id="PTHR23221:SF7">
    <property type="entry name" value="PHOSPHATIDYLINOSITOL-GLYCAN-SPECIFIC PHOSPHOLIPASE D"/>
    <property type="match status" value="1"/>
</dbReference>
<dbReference type="Proteomes" id="UP000646827">
    <property type="component" value="Unassembled WGS sequence"/>
</dbReference>
<keyword evidence="1" id="KW-0732">Signal</keyword>
<dbReference type="PROSITE" id="PS51470">
    <property type="entry name" value="FG_GAP"/>
    <property type="match status" value="2"/>
</dbReference>
<dbReference type="GO" id="GO:0031012">
    <property type="term" value="C:extracellular matrix"/>
    <property type="evidence" value="ECO:0007669"/>
    <property type="project" value="TreeGrafter"/>
</dbReference>
<evidence type="ECO:0000256" key="5">
    <source>
        <dbReference type="PROSITE-ProRule" id="PRU00803"/>
    </source>
</evidence>
<feature type="repeat" description="FG-GAP" evidence="5">
    <location>
        <begin position="350"/>
        <end position="405"/>
    </location>
</feature>
<dbReference type="PANTHER" id="PTHR23221">
    <property type="entry name" value="GLYCOSYLPHOSPHATIDYLINOSITOL PHOSPHOLIPASE D"/>
    <property type="match status" value="1"/>
</dbReference>
<proteinExistence type="predicted"/>
<dbReference type="AlphaFoldDB" id="A0A8H7RJZ5"/>
<dbReference type="GO" id="GO:0005615">
    <property type="term" value="C:extracellular space"/>
    <property type="evidence" value="ECO:0007669"/>
    <property type="project" value="TreeGrafter"/>
</dbReference>
<dbReference type="PRINTS" id="PR01185">
    <property type="entry name" value="INTEGRINA"/>
</dbReference>
<dbReference type="GO" id="GO:0007155">
    <property type="term" value="P:cell adhesion"/>
    <property type="evidence" value="ECO:0007669"/>
    <property type="project" value="InterPro"/>
</dbReference>
<reference evidence="6 7" key="1">
    <citation type="submission" date="2020-12" db="EMBL/GenBank/DDBJ databases">
        <title>Metabolic potential, ecology and presence of endohyphal bacteria is reflected in genomic diversity of Mucoromycotina.</title>
        <authorList>
            <person name="Muszewska A."/>
            <person name="Okrasinska A."/>
            <person name="Steczkiewicz K."/>
            <person name="Drgas O."/>
            <person name="Orlowska M."/>
            <person name="Perlinska-Lenart U."/>
            <person name="Aleksandrzak-Piekarczyk T."/>
            <person name="Szatraj K."/>
            <person name="Zielenkiewicz U."/>
            <person name="Pilsyk S."/>
            <person name="Malc E."/>
            <person name="Mieczkowski P."/>
            <person name="Kruszewska J.S."/>
            <person name="Biernat P."/>
            <person name="Pawlowska J."/>
        </authorList>
    </citation>
    <scope>NUCLEOTIDE SEQUENCE [LARGE SCALE GENOMIC DNA]</scope>
    <source>
        <strain evidence="6 7">CBS 142.35</strain>
    </source>
</reference>
<keyword evidence="2" id="KW-0677">Repeat</keyword>
<organism evidence="6 7">
    <name type="scientific">Circinella minor</name>
    <dbReference type="NCBI Taxonomy" id="1195481"/>
    <lineage>
        <taxon>Eukaryota</taxon>
        <taxon>Fungi</taxon>
        <taxon>Fungi incertae sedis</taxon>
        <taxon>Mucoromycota</taxon>
        <taxon>Mucoromycotina</taxon>
        <taxon>Mucoromycetes</taxon>
        <taxon>Mucorales</taxon>
        <taxon>Lichtheimiaceae</taxon>
        <taxon>Circinella</taxon>
    </lineage>
</organism>
<dbReference type="InterPro" id="IPR028994">
    <property type="entry name" value="Integrin_alpha_N"/>
</dbReference>
<dbReference type="GO" id="GO:0008305">
    <property type="term" value="C:integrin complex"/>
    <property type="evidence" value="ECO:0007669"/>
    <property type="project" value="InterPro"/>
</dbReference>
<dbReference type="InterPro" id="IPR000413">
    <property type="entry name" value="Integrin_alpha"/>
</dbReference>
<dbReference type="SMART" id="SM00191">
    <property type="entry name" value="Int_alpha"/>
    <property type="match status" value="4"/>
</dbReference>
<dbReference type="InterPro" id="IPR013517">
    <property type="entry name" value="FG-GAP"/>
</dbReference>
<dbReference type="GO" id="GO:0004621">
    <property type="term" value="F:glycosylphosphatidylinositol phospholipase D activity"/>
    <property type="evidence" value="ECO:0007669"/>
    <property type="project" value="TreeGrafter"/>
</dbReference>
<sequence length="644" mass="71766">MAADTGAEFTLQHSSTLDYINATWHVPVQDIVNIYTRLYQHHENPQKIPSSDHLIYCMTSAFAASRIDLELGRFLFSYYGSKSPFLIEELVDYYKGGLQDMSASVAECHMDMINAFENNNDGLLCGSYFENNNINKKIYHDYRMQSAEARMKKLDGIQQLMDESVTKSFDTKNGVLTLSFIPKSSSSSSLLFKSDESLSYDTYPIVSSKTTQQKQQQSLIQKNLFNIQLPSIVTQRYFENWKNNRNICTDFGQENNNNLQQPKTGTAITLSLPESSAGLGHATTMGDFDSDGEYELIISAPYHGQSTQQLMSGTVFVLNGTNTLLNFKQQQSSSSVHDRLADEVGDIRDASRVVLAGPDKRGRFGWSMATVDLNQDGIDDLAIASPFSNDNQGRIDIFFGRKHTGIGLKPDVKIQLPQTEGFGFVIAGLDIDQDGHKDLVVGCPYCTVAGKQQAGAVHVFLGSNNYEQQSSNINRADRSIYSTIPTPFEHFGTSFEFSSPSSSSNIPLLLIGAPGYNVDKNIIQAGRVYAFQMKPWLSLSWTMDGKSKFQHFGSMVMLNKSHQFLAISSPSEETKKGLIRLWQAGTVRVYDWVELQKMTSQRVNLKEHLVYQMNGQQSAGHLGRSLAFFETGLWVGEPMANGGL</sequence>
<keyword evidence="4" id="KW-0325">Glycoprotein</keyword>
<dbReference type="InterPro" id="IPR013519">
    <property type="entry name" value="Int_alpha_beta-p"/>
</dbReference>
<dbReference type="Gene3D" id="2.130.10.130">
    <property type="entry name" value="Integrin alpha, N-terminal"/>
    <property type="match status" value="2"/>
</dbReference>
<evidence type="ECO:0000256" key="1">
    <source>
        <dbReference type="ARBA" id="ARBA00022729"/>
    </source>
</evidence>
<dbReference type="SUPFAM" id="SSF69318">
    <property type="entry name" value="Integrin alpha N-terminal domain"/>
    <property type="match status" value="1"/>
</dbReference>